<dbReference type="Pfam" id="PF03131">
    <property type="entry name" value="bZIP_Maf"/>
    <property type="match status" value="1"/>
</dbReference>
<feature type="compositionally biased region" description="Basic and acidic residues" evidence="4">
    <location>
        <begin position="414"/>
        <end position="449"/>
    </location>
</feature>
<dbReference type="PANTHER" id="PTHR23351">
    <property type="entry name" value="FOS TRANSCRIPTION FACTOR-RELATED"/>
    <property type="match status" value="1"/>
</dbReference>
<evidence type="ECO:0000256" key="2">
    <source>
        <dbReference type="ARBA" id="ARBA00023125"/>
    </source>
</evidence>
<accession>F6Y6H6</accession>
<keyword evidence="2" id="KW-0238">DNA-binding</keyword>
<dbReference type="InterPro" id="IPR046347">
    <property type="entry name" value="bZIP_sf"/>
</dbReference>
<dbReference type="GO" id="GO:0000978">
    <property type="term" value="F:RNA polymerase II cis-regulatory region sequence-specific DNA binding"/>
    <property type="evidence" value="ECO:0000318"/>
    <property type="project" value="GO_Central"/>
</dbReference>
<dbReference type="Proteomes" id="UP000008144">
    <property type="component" value="Chromosome 7"/>
</dbReference>
<dbReference type="HOGENOM" id="CLU_610533_0_0_1"/>
<comment type="interaction">
    <interactant intactId="EBI-26592182">
        <id>F6Y6H6</id>
    </interactant>
    <interactant intactId="EBI-26590887">
        <id>F6SWN3</id>
    </interactant>
    <organismsDiffer>false</organismsDiffer>
    <experiments>2</experiments>
</comment>
<keyword evidence="3" id="KW-0804">Transcription</keyword>
<reference evidence="6" key="4">
    <citation type="submission" date="2025-09" db="UniProtKB">
        <authorList>
            <consortium name="Ensembl"/>
        </authorList>
    </citation>
    <scope>IDENTIFICATION</scope>
</reference>
<evidence type="ECO:0000256" key="4">
    <source>
        <dbReference type="SAM" id="MobiDB-lite"/>
    </source>
</evidence>
<keyword evidence="7" id="KW-1185">Reference proteome</keyword>
<dbReference type="AlphaFoldDB" id="F6Y6H6"/>
<proteinExistence type="evidence at protein level"/>
<dbReference type="Ensembl" id="ENSCINT00000007607.3">
    <property type="protein sequence ID" value="ENSCINP00000007607.3"/>
    <property type="gene ID" value="ENSCING00000003691.3"/>
</dbReference>
<dbReference type="OMA" id="HHKMLEG"/>
<dbReference type="PROSITE" id="PS00036">
    <property type="entry name" value="BZIP_BASIC"/>
    <property type="match status" value="1"/>
</dbReference>
<dbReference type="PANTHER" id="PTHR23351:SF59">
    <property type="entry name" value="CYCLIC AMP-DEPENDENT TRANSCRIPTION FACTOR ATF-3-LIKE"/>
    <property type="match status" value="1"/>
</dbReference>
<evidence type="ECO:0000313" key="6">
    <source>
        <dbReference type="Ensembl" id="ENSCINP00000007607.3"/>
    </source>
</evidence>
<feature type="region of interest" description="Disordered" evidence="4">
    <location>
        <begin position="404"/>
        <end position="449"/>
    </location>
</feature>
<evidence type="ECO:0000256" key="3">
    <source>
        <dbReference type="ARBA" id="ARBA00023163"/>
    </source>
</evidence>
<reference evidence="6" key="2">
    <citation type="journal article" date="2008" name="Genome Biol.">
        <title>Improved genome assembly and evidence-based global gene model set for the chordate Ciona intestinalis: new insight into intron and operon populations.</title>
        <authorList>
            <person name="Satou Y."/>
            <person name="Mineta K."/>
            <person name="Ogasawara M."/>
            <person name="Sasakura Y."/>
            <person name="Shoguchi E."/>
            <person name="Ueno K."/>
            <person name="Yamada L."/>
            <person name="Matsumoto J."/>
            <person name="Wasserscheid J."/>
            <person name="Dewar K."/>
            <person name="Wiley G.B."/>
            <person name="Macmil S.L."/>
            <person name="Roe B.A."/>
            <person name="Zeller R.W."/>
            <person name="Hastings K.E."/>
            <person name="Lemaire P."/>
            <person name="Lindquist E."/>
            <person name="Endo T."/>
            <person name="Hotta K."/>
            <person name="Inaba K."/>
        </authorList>
    </citation>
    <scope>NUCLEOTIDE SEQUENCE [LARGE SCALE GENOMIC DNA]</scope>
    <source>
        <strain evidence="6">wild type</strain>
    </source>
</reference>
<evidence type="ECO:0000313" key="7">
    <source>
        <dbReference type="Proteomes" id="UP000008144"/>
    </source>
</evidence>
<organism evidence="6 7">
    <name type="scientific">Ciona intestinalis</name>
    <name type="common">Transparent sea squirt</name>
    <name type="synonym">Ascidia intestinalis</name>
    <dbReference type="NCBI Taxonomy" id="7719"/>
    <lineage>
        <taxon>Eukaryota</taxon>
        <taxon>Metazoa</taxon>
        <taxon>Chordata</taxon>
        <taxon>Tunicata</taxon>
        <taxon>Ascidiacea</taxon>
        <taxon>Phlebobranchia</taxon>
        <taxon>Cionidae</taxon>
        <taxon>Ciona</taxon>
    </lineage>
</organism>
<feature type="region of interest" description="Disordered" evidence="4">
    <location>
        <begin position="305"/>
        <end position="326"/>
    </location>
</feature>
<sequence length="449" mass="51374">QNLYQVETTRDYCQAGYSDQRSLEYDFRNRNSELQGNVPQSEYQYAKTFEQPKNNDTGVLSEFRAPEEQSCISQESSVADERMTVHSSKTYTVLTSGRCASDTGYSGKNVSRGDRLLMTAMSQSLPMIRRDVRQQSPQHSIESNVLRRNSQCMNSQTQQPSSTSEGPMEPHSVATPMTAGDISQHHKMLEGVGHLKPFPHLILPPHVPSQLDQHQRILQSTSTYQRQSPKNDGYSHEMATGYDSAAILEHRRQPHIVSQAQPLQHQPTHEAQYFPQPYRPAGLPPVSTYGVYPLLPPQHHFMVKQEDSENQGNASTSHKRPSPSAAAYKATQLRDQYYLKPPPVDLDDLSDDERERMRVKRERNRVAAAKCRNRRRELLERLEKEAEQLEREQELLRESVKRLQSQKRKLGVMLDEHETSCTSKLEEETRKSPEDKTETVEAKTDDTDS</sequence>
<dbReference type="CDD" id="cd14699">
    <property type="entry name" value="bZIP_Fos_like"/>
    <property type="match status" value="1"/>
</dbReference>
<dbReference type="SUPFAM" id="SSF57959">
    <property type="entry name" value="Leucine zipper domain"/>
    <property type="match status" value="1"/>
</dbReference>
<protein>
    <recommendedName>
        <fullName evidence="5">BZIP domain-containing protein</fullName>
    </recommendedName>
</protein>
<dbReference type="InterPro" id="IPR004826">
    <property type="entry name" value="bZIP_Maf"/>
</dbReference>
<dbReference type="Gene3D" id="1.20.5.170">
    <property type="match status" value="1"/>
</dbReference>
<feature type="compositionally biased region" description="Polar residues" evidence="4">
    <location>
        <begin position="134"/>
        <end position="165"/>
    </location>
</feature>
<reference evidence="6" key="3">
    <citation type="submission" date="2025-08" db="UniProtKB">
        <authorList>
            <consortium name="Ensembl"/>
        </authorList>
    </citation>
    <scope>IDENTIFICATION</scope>
</reference>
<dbReference type="IntAct" id="F6Y6H6">
    <property type="interactions" value="5"/>
</dbReference>
<dbReference type="InterPro" id="IPR000837">
    <property type="entry name" value="AP-1"/>
</dbReference>
<dbReference type="InterPro" id="IPR004827">
    <property type="entry name" value="bZIP"/>
</dbReference>
<dbReference type="STRING" id="7719.ENSCINP00000007607"/>
<dbReference type="EMBL" id="EAAA01002430">
    <property type="status" value="NOT_ANNOTATED_CDS"/>
    <property type="molecule type" value="Genomic_DNA"/>
</dbReference>
<dbReference type="GO" id="GO:0005634">
    <property type="term" value="C:nucleus"/>
    <property type="evidence" value="ECO:0000318"/>
    <property type="project" value="GO_Central"/>
</dbReference>
<name>F6Y6H6_CIOIN</name>
<dbReference type="SMART" id="SM00338">
    <property type="entry name" value="BRLZ"/>
    <property type="match status" value="1"/>
</dbReference>
<comment type="interaction">
    <interactant intactId="EBI-26592182">
        <id>F6Y6H6</id>
    </interactant>
    <interactant intactId="EBI-26592197">
        <id>Q4H3A1</id>
        <label>Ci-Jun</label>
    </interactant>
    <organismsDiffer>false</organismsDiffer>
    <experiments>2</experiments>
</comment>
<dbReference type="GeneTree" id="ENSGT01020000234502"/>
<dbReference type="PROSITE" id="PS50217">
    <property type="entry name" value="BZIP"/>
    <property type="match status" value="1"/>
</dbReference>
<evidence type="ECO:0000259" key="5">
    <source>
        <dbReference type="PROSITE" id="PS50217"/>
    </source>
</evidence>
<dbReference type="GO" id="GO:0000981">
    <property type="term" value="F:DNA-binding transcription factor activity, RNA polymerase II-specific"/>
    <property type="evidence" value="ECO:0000318"/>
    <property type="project" value="GO_Central"/>
</dbReference>
<dbReference type="InParanoid" id="F6Y6H6"/>
<dbReference type="PRINTS" id="PR00042">
    <property type="entry name" value="LEUZIPPRFOS"/>
</dbReference>
<keyword evidence="1" id="KW-0805">Transcription regulation</keyword>
<comment type="interaction">
    <interactant intactId="EBI-26592182">
        <id>F6Y6H6</id>
    </interactant>
    <interactant intactId="EBI-26592080">
        <id>Q4H3W1</id>
        <label>Ci-ATF2/7</label>
    </interactant>
    <organismsDiffer>false</organismsDiffer>
    <experiments>2</experiments>
</comment>
<feature type="region of interest" description="Disordered" evidence="4">
    <location>
        <begin position="132"/>
        <end position="177"/>
    </location>
</feature>
<dbReference type="GO" id="GO:0006357">
    <property type="term" value="P:regulation of transcription by RNA polymerase II"/>
    <property type="evidence" value="ECO:0000318"/>
    <property type="project" value="GO_Central"/>
</dbReference>
<feature type="domain" description="BZIP" evidence="5">
    <location>
        <begin position="354"/>
        <end position="417"/>
    </location>
</feature>
<evidence type="ECO:0000256" key="1">
    <source>
        <dbReference type="ARBA" id="ARBA00023015"/>
    </source>
</evidence>
<reference evidence="7" key="1">
    <citation type="journal article" date="2002" name="Science">
        <title>The draft genome of Ciona intestinalis: insights into chordate and vertebrate origins.</title>
        <authorList>
            <person name="Dehal P."/>
            <person name="Satou Y."/>
            <person name="Campbell R.K."/>
            <person name="Chapman J."/>
            <person name="Degnan B."/>
            <person name="De Tomaso A."/>
            <person name="Davidson B."/>
            <person name="Di Gregorio A."/>
            <person name="Gelpke M."/>
            <person name="Goodstein D.M."/>
            <person name="Harafuji N."/>
            <person name="Hastings K.E."/>
            <person name="Ho I."/>
            <person name="Hotta K."/>
            <person name="Huang W."/>
            <person name="Kawashima T."/>
            <person name="Lemaire P."/>
            <person name="Martinez D."/>
            <person name="Meinertzhagen I.A."/>
            <person name="Necula S."/>
            <person name="Nonaka M."/>
            <person name="Putnam N."/>
            <person name="Rash S."/>
            <person name="Saiga H."/>
            <person name="Satake M."/>
            <person name="Terry A."/>
            <person name="Yamada L."/>
            <person name="Wang H.G."/>
            <person name="Awazu S."/>
            <person name="Azumi K."/>
            <person name="Boore J."/>
            <person name="Branno M."/>
            <person name="Chin-Bow S."/>
            <person name="DeSantis R."/>
            <person name="Doyle S."/>
            <person name="Francino P."/>
            <person name="Keys D.N."/>
            <person name="Haga S."/>
            <person name="Hayashi H."/>
            <person name="Hino K."/>
            <person name="Imai K.S."/>
            <person name="Inaba K."/>
            <person name="Kano S."/>
            <person name="Kobayashi K."/>
            <person name="Kobayashi M."/>
            <person name="Lee B.I."/>
            <person name="Makabe K.W."/>
            <person name="Manohar C."/>
            <person name="Matassi G."/>
            <person name="Medina M."/>
            <person name="Mochizuki Y."/>
            <person name="Mount S."/>
            <person name="Morishita T."/>
            <person name="Miura S."/>
            <person name="Nakayama A."/>
            <person name="Nishizaka S."/>
            <person name="Nomoto H."/>
            <person name="Ohta F."/>
            <person name="Oishi K."/>
            <person name="Rigoutsos I."/>
            <person name="Sano M."/>
            <person name="Sasaki A."/>
            <person name="Sasakura Y."/>
            <person name="Shoguchi E."/>
            <person name="Shin-i T."/>
            <person name="Spagnuolo A."/>
            <person name="Stainier D."/>
            <person name="Suzuki M.M."/>
            <person name="Tassy O."/>
            <person name="Takatori N."/>
            <person name="Tokuoka M."/>
            <person name="Yagi K."/>
            <person name="Yoshizaki F."/>
            <person name="Wada S."/>
            <person name="Zhang C."/>
            <person name="Hyatt P.D."/>
            <person name="Larimer F."/>
            <person name="Detter C."/>
            <person name="Doggett N."/>
            <person name="Glavina T."/>
            <person name="Hawkins T."/>
            <person name="Richardson P."/>
            <person name="Lucas S."/>
            <person name="Kohara Y."/>
            <person name="Levine M."/>
            <person name="Satoh N."/>
            <person name="Rokhsar D.S."/>
        </authorList>
    </citation>
    <scope>NUCLEOTIDE SEQUENCE [LARGE SCALE GENOMIC DNA]</scope>
</reference>